<dbReference type="AlphaFoldDB" id="A0A031LLE1"/>
<evidence type="ECO:0000313" key="13">
    <source>
        <dbReference type="EMBL" id="EZQ02054.1"/>
    </source>
</evidence>
<dbReference type="FunFam" id="3.40.30.10:FF:000007">
    <property type="entry name" value="Thioredoxin-dependent thiol peroxidase"/>
    <property type="match status" value="1"/>
</dbReference>
<dbReference type="InterPro" id="IPR036249">
    <property type="entry name" value="Thioredoxin-like_sf"/>
</dbReference>
<dbReference type="PROSITE" id="PS51352">
    <property type="entry name" value="THIOREDOXIN_2"/>
    <property type="match status" value="1"/>
</dbReference>
<evidence type="ECO:0000256" key="6">
    <source>
        <dbReference type="ARBA" id="ARBA00023157"/>
    </source>
</evidence>
<comment type="caution">
    <text evidence="13">The sequence shown here is derived from an EMBL/GenBank/DDBJ whole genome shotgun (WGS) entry which is preliminary data.</text>
</comment>
<evidence type="ECO:0000313" key="14">
    <source>
        <dbReference type="Proteomes" id="UP000024332"/>
    </source>
</evidence>
<reference evidence="13 14" key="1">
    <citation type="submission" date="2014-03" db="EMBL/GenBank/DDBJ databases">
        <title>Draft genome sequence of the novel thermoacidophilic archaea Acidianus copahuensis ALE1 strain, isolated from Copahue volcanic area in Neuquen Argentina.</title>
        <authorList>
            <person name="Urbieta M.S."/>
            <person name="Rascovan N."/>
            <person name="Castro C."/>
            <person name="Revale S."/>
            <person name="Giaveno M.A."/>
            <person name="Vazquez M.P."/>
            <person name="Donati E.R."/>
        </authorList>
    </citation>
    <scope>NUCLEOTIDE SEQUENCE [LARGE SCALE GENOMIC DNA]</scope>
    <source>
        <strain evidence="13 14">ALE1</strain>
    </source>
</reference>
<dbReference type="InterPro" id="IPR013766">
    <property type="entry name" value="Thioredoxin_domain"/>
</dbReference>
<feature type="active site" description="Cysteine sulfenic acid (-SOH) intermediate; for peroxidase activity" evidence="11">
    <location>
        <position position="45"/>
    </location>
</feature>
<name>A0A031LLE1_9CREN</name>
<dbReference type="STRING" id="1160895.CM19_11325"/>
<comment type="catalytic activity">
    <reaction evidence="10">
        <text>a hydroperoxide + [thioredoxin]-dithiol = an alcohol + [thioredoxin]-disulfide + H2O</text>
        <dbReference type="Rhea" id="RHEA:62620"/>
        <dbReference type="Rhea" id="RHEA-COMP:10698"/>
        <dbReference type="Rhea" id="RHEA-COMP:10700"/>
        <dbReference type="ChEBI" id="CHEBI:15377"/>
        <dbReference type="ChEBI" id="CHEBI:29950"/>
        <dbReference type="ChEBI" id="CHEBI:30879"/>
        <dbReference type="ChEBI" id="CHEBI:35924"/>
        <dbReference type="ChEBI" id="CHEBI:50058"/>
        <dbReference type="EC" id="1.11.1.24"/>
    </reaction>
</comment>
<dbReference type="RefSeq" id="WP_048100435.1">
    <property type="nucleotide sequence ID" value="NZ_JFZT01000057.1"/>
</dbReference>
<dbReference type="SUPFAM" id="SSF52833">
    <property type="entry name" value="Thioredoxin-like"/>
    <property type="match status" value="1"/>
</dbReference>
<sequence>MKLEIGSQAPDFEALDENGKKVKLSDFRGKWVVLYFYPKDDTPGCRTEALSFKENWDDLIKIGAVVIGVSGDSPESHRKFKEKYGLPFTLLSDPDDKIRELYGAKGLLLPPRITFIIDKEGKIIHIYSSQMNPKSHVSVAKKVILQNLSAKPLD</sequence>
<evidence type="ECO:0000256" key="4">
    <source>
        <dbReference type="ARBA" id="ARBA00022862"/>
    </source>
</evidence>
<evidence type="ECO:0000256" key="3">
    <source>
        <dbReference type="ARBA" id="ARBA00022559"/>
    </source>
</evidence>
<evidence type="ECO:0000256" key="5">
    <source>
        <dbReference type="ARBA" id="ARBA00023002"/>
    </source>
</evidence>
<dbReference type="PANTHER" id="PTHR42801:SF4">
    <property type="entry name" value="AHPC_TSA FAMILY PROTEIN"/>
    <property type="match status" value="1"/>
</dbReference>
<dbReference type="GO" id="GO:0005737">
    <property type="term" value="C:cytoplasm"/>
    <property type="evidence" value="ECO:0007669"/>
    <property type="project" value="TreeGrafter"/>
</dbReference>
<gene>
    <name evidence="13" type="ORF">CM19_11325</name>
</gene>
<evidence type="ECO:0000259" key="12">
    <source>
        <dbReference type="PROSITE" id="PS51352"/>
    </source>
</evidence>
<accession>A0A031LLE1</accession>
<feature type="domain" description="Thioredoxin" evidence="12">
    <location>
        <begin position="3"/>
        <end position="145"/>
    </location>
</feature>
<evidence type="ECO:0000256" key="2">
    <source>
        <dbReference type="ARBA" id="ARBA00013017"/>
    </source>
</evidence>
<comment type="subunit">
    <text evidence="1">Monomer.</text>
</comment>
<dbReference type="GO" id="GO:0045454">
    <property type="term" value="P:cell redox homeostasis"/>
    <property type="evidence" value="ECO:0007669"/>
    <property type="project" value="TreeGrafter"/>
</dbReference>
<dbReference type="PANTHER" id="PTHR42801">
    <property type="entry name" value="THIOREDOXIN-DEPENDENT PEROXIDE REDUCTASE"/>
    <property type="match status" value="1"/>
</dbReference>
<dbReference type="Pfam" id="PF00578">
    <property type="entry name" value="AhpC-TSA"/>
    <property type="match status" value="1"/>
</dbReference>
<evidence type="ECO:0000256" key="8">
    <source>
        <dbReference type="ARBA" id="ARBA00032824"/>
    </source>
</evidence>
<dbReference type="InterPro" id="IPR000866">
    <property type="entry name" value="AhpC/TSA"/>
</dbReference>
<keyword evidence="5" id="KW-0560">Oxidoreductase</keyword>
<evidence type="ECO:0000256" key="9">
    <source>
        <dbReference type="ARBA" id="ARBA00038489"/>
    </source>
</evidence>
<dbReference type="PIRSF" id="PIRSF000239">
    <property type="entry name" value="AHPC"/>
    <property type="match status" value="1"/>
</dbReference>
<dbReference type="OrthoDB" id="145578at2157"/>
<dbReference type="EMBL" id="JFZT01000057">
    <property type="protein sequence ID" value="EZQ02054.1"/>
    <property type="molecule type" value="Genomic_DNA"/>
</dbReference>
<keyword evidence="4" id="KW-0049">Antioxidant</keyword>
<dbReference type="InterPro" id="IPR024706">
    <property type="entry name" value="Peroxiredoxin_AhpC-typ"/>
</dbReference>
<evidence type="ECO:0000256" key="10">
    <source>
        <dbReference type="ARBA" id="ARBA00049091"/>
    </source>
</evidence>
<organism evidence="13 14">
    <name type="scientific">Candidatus Acidianus copahuensis</name>
    <dbReference type="NCBI Taxonomy" id="1160895"/>
    <lineage>
        <taxon>Archaea</taxon>
        <taxon>Thermoproteota</taxon>
        <taxon>Thermoprotei</taxon>
        <taxon>Sulfolobales</taxon>
        <taxon>Sulfolobaceae</taxon>
        <taxon>Acidianus</taxon>
    </lineage>
</organism>
<keyword evidence="14" id="KW-1185">Reference proteome</keyword>
<protein>
    <recommendedName>
        <fullName evidence="2">thioredoxin-dependent peroxiredoxin</fullName>
        <ecNumber evidence="2">1.11.1.24</ecNumber>
    </recommendedName>
    <alternativeName>
        <fullName evidence="8">Thioredoxin peroxidase</fullName>
    </alternativeName>
</protein>
<keyword evidence="6" id="KW-1015">Disulfide bond</keyword>
<comment type="similarity">
    <text evidence="9">Belongs to the peroxiredoxin family. BCP/PrxQ subfamily.</text>
</comment>
<evidence type="ECO:0000256" key="1">
    <source>
        <dbReference type="ARBA" id="ARBA00011245"/>
    </source>
</evidence>
<dbReference type="GO" id="GO:0034599">
    <property type="term" value="P:cellular response to oxidative stress"/>
    <property type="evidence" value="ECO:0007669"/>
    <property type="project" value="TreeGrafter"/>
</dbReference>
<dbReference type="InterPro" id="IPR050924">
    <property type="entry name" value="Peroxiredoxin_BCP/PrxQ"/>
</dbReference>
<keyword evidence="3" id="KW-0575">Peroxidase</keyword>
<dbReference type="CDD" id="cd03017">
    <property type="entry name" value="PRX_BCP"/>
    <property type="match status" value="1"/>
</dbReference>
<evidence type="ECO:0000256" key="7">
    <source>
        <dbReference type="ARBA" id="ARBA00023284"/>
    </source>
</evidence>
<dbReference type="EC" id="1.11.1.24" evidence="2"/>
<evidence type="ECO:0000256" key="11">
    <source>
        <dbReference type="PIRSR" id="PIRSR000239-1"/>
    </source>
</evidence>
<proteinExistence type="inferred from homology"/>
<dbReference type="Proteomes" id="UP000024332">
    <property type="component" value="Unassembled WGS sequence"/>
</dbReference>
<keyword evidence="7" id="KW-0676">Redox-active center</keyword>
<dbReference type="Gene3D" id="3.40.30.10">
    <property type="entry name" value="Glutaredoxin"/>
    <property type="match status" value="1"/>
</dbReference>
<dbReference type="GO" id="GO:0008379">
    <property type="term" value="F:thioredoxin peroxidase activity"/>
    <property type="evidence" value="ECO:0007669"/>
    <property type="project" value="TreeGrafter"/>
</dbReference>